<comment type="cofactor">
    <cofactor evidence="1">
        <name>[4Fe-4S] cluster</name>
        <dbReference type="ChEBI" id="CHEBI:49883"/>
    </cofactor>
</comment>
<reference evidence="11" key="2">
    <citation type="journal article" date="2014" name="ISME J.">
        <title>Microbial stratification in low pH oxic and suboxic macroscopic growths along an acid mine drainage.</title>
        <authorList>
            <person name="Mendez-Garcia C."/>
            <person name="Mesa V."/>
            <person name="Sprenger R.R."/>
            <person name="Richter M."/>
            <person name="Diez M.S."/>
            <person name="Solano J."/>
            <person name="Bargiela R."/>
            <person name="Golyshina O.V."/>
            <person name="Manteca A."/>
            <person name="Ramos J.L."/>
            <person name="Gallego J.R."/>
            <person name="Llorente I."/>
            <person name="Martins Dos Santos V.A."/>
            <person name="Jensen O.N."/>
            <person name="Pelaez A.I."/>
            <person name="Sanchez J."/>
            <person name="Ferrer M."/>
        </authorList>
    </citation>
    <scope>NUCLEOTIDE SEQUENCE</scope>
</reference>
<keyword evidence="9" id="KW-0326">Glycosidase</keyword>
<dbReference type="Gene3D" id="1.10.1670.10">
    <property type="entry name" value="Helix-hairpin-Helix base-excision DNA repair enzymes (C-terminal)"/>
    <property type="match status" value="1"/>
</dbReference>
<dbReference type="GO" id="GO:0034039">
    <property type="term" value="F:8-oxo-7,8-dihydroguanine DNA N-glycosylase activity"/>
    <property type="evidence" value="ECO:0007669"/>
    <property type="project" value="TreeGrafter"/>
</dbReference>
<dbReference type="GO" id="GO:0006298">
    <property type="term" value="P:mismatch repair"/>
    <property type="evidence" value="ECO:0007669"/>
    <property type="project" value="TreeGrafter"/>
</dbReference>
<dbReference type="InterPro" id="IPR011257">
    <property type="entry name" value="DNA_glycosylase"/>
</dbReference>
<dbReference type="Gene3D" id="1.10.340.30">
    <property type="entry name" value="Hypothetical protein, domain 2"/>
    <property type="match status" value="1"/>
</dbReference>
<keyword evidence="3" id="KW-0479">Metal-binding</keyword>
<feature type="non-terminal residue" evidence="11">
    <location>
        <position position="95"/>
    </location>
</feature>
<reference evidence="11" key="1">
    <citation type="submission" date="2013-08" db="EMBL/GenBank/DDBJ databases">
        <authorList>
            <person name="Mendez C."/>
            <person name="Richter M."/>
            <person name="Ferrer M."/>
            <person name="Sanchez J."/>
        </authorList>
    </citation>
    <scope>NUCLEOTIDE SEQUENCE</scope>
</reference>
<evidence type="ECO:0000256" key="2">
    <source>
        <dbReference type="ARBA" id="ARBA00008343"/>
    </source>
</evidence>
<evidence type="ECO:0000256" key="6">
    <source>
        <dbReference type="ARBA" id="ARBA00023004"/>
    </source>
</evidence>
<dbReference type="GO" id="GO:0006284">
    <property type="term" value="P:base-excision repair"/>
    <property type="evidence" value="ECO:0007669"/>
    <property type="project" value="InterPro"/>
</dbReference>
<dbReference type="Pfam" id="PF00730">
    <property type="entry name" value="HhH-GPD"/>
    <property type="match status" value="1"/>
</dbReference>
<evidence type="ECO:0000256" key="1">
    <source>
        <dbReference type="ARBA" id="ARBA00001966"/>
    </source>
</evidence>
<protein>
    <submittedName>
        <fullName evidence="11">A/G-specific adenine glycosylase</fullName>
    </submittedName>
</protein>
<evidence type="ECO:0000259" key="10">
    <source>
        <dbReference type="Pfam" id="PF00730"/>
    </source>
</evidence>
<dbReference type="GO" id="GO:0035485">
    <property type="term" value="F:adenine/guanine mispair binding"/>
    <property type="evidence" value="ECO:0007669"/>
    <property type="project" value="TreeGrafter"/>
</dbReference>
<dbReference type="SUPFAM" id="SSF48150">
    <property type="entry name" value="DNA-glycosylase"/>
    <property type="match status" value="1"/>
</dbReference>
<feature type="domain" description="HhH-GPD" evidence="10">
    <location>
        <begin position="45"/>
        <end position="95"/>
    </location>
</feature>
<dbReference type="PANTHER" id="PTHR42944">
    <property type="entry name" value="ADENINE DNA GLYCOSYLASE"/>
    <property type="match status" value="1"/>
</dbReference>
<keyword evidence="7" id="KW-0411">Iron-sulfur</keyword>
<dbReference type="GO" id="GO:0000701">
    <property type="term" value="F:purine-specific mismatch base pair DNA N-glycosylase activity"/>
    <property type="evidence" value="ECO:0007669"/>
    <property type="project" value="TreeGrafter"/>
</dbReference>
<keyword evidence="6" id="KW-0408">Iron</keyword>
<accession>T1A1G3</accession>
<evidence type="ECO:0000256" key="8">
    <source>
        <dbReference type="ARBA" id="ARBA00023204"/>
    </source>
</evidence>
<dbReference type="AlphaFoldDB" id="T1A1G3"/>
<sequence>MRDGRSGRADTAAPGSPVPALLAWFDTHRRPLPWRADLDPYRRWVAEVLLQQTRVDQARPYFERFLARFPTVGALARAPRETVLRAWQGAGYYAR</sequence>
<dbReference type="EMBL" id="AUZY01011362">
    <property type="protein sequence ID" value="EQD34904.1"/>
    <property type="molecule type" value="Genomic_DNA"/>
</dbReference>
<evidence type="ECO:0000256" key="5">
    <source>
        <dbReference type="ARBA" id="ARBA00022801"/>
    </source>
</evidence>
<dbReference type="InterPro" id="IPR044298">
    <property type="entry name" value="MIG/MutY"/>
</dbReference>
<comment type="caution">
    <text evidence="11">The sequence shown here is derived from an EMBL/GenBank/DDBJ whole genome shotgun (WGS) entry which is preliminary data.</text>
</comment>
<dbReference type="InterPro" id="IPR023170">
    <property type="entry name" value="HhH_base_excis_C"/>
</dbReference>
<gene>
    <name evidence="11" type="ORF">B1B_17025</name>
</gene>
<dbReference type="PANTHER" id="PTHR42944:SF1">
    <property type="entry name" value="ADENINE DNA GLYCOSYLASE"/>
    <property type="match status" value="1"/>
</dbReference>
<keyword evidence="4" id="KW-0227">DNA damage</keyword>
<comment type="similarity">
    <text evidence="2">Belongs to the Nth/MutY family.</text>
</comment>
<dbReference type="GO" id="GO:0051536">
    <property type="term" value="F:iron-sulfur cluster binding"/>
    <property type="evidence" value="ECO:0007669"/>
    <property type="project" value="UniProtKB-KW"/>
</dbReference>
<evidence type="ECO:0000256" key="4">
    <source>
        <dbReference type="ARBA" id="ARBA00022763"/>
    </source>
</evidence>
<evidence type="ECO:0000256" key="7">
    <source>
        <dbReference type="ARBA" id="ARBA00023014"/>
    </source>
</evidence>
<evidence type="ECO:0000256" key="3">
    <source>
        <dbReference type="ARBA" id="ARBA00022723"/>
    </source>
</evidence>
<dbReference type="GO" id="GO:0032357">
    <property type="term" value="F:oxidized purine DNA binding"/>
    <property type="evidence" value="ECO:0007669"/>
    <property type="project" value="TreeGrafter"/>
</dbReference>
<keyword evidence="5" id="KW-0378">Hydrolase</keyword>
<organism evidence="11">
    <name type="scientific">mine drainage metagenome</name>
    <dbReference type="NCBI Taxonomy" id="410659"/>
    <lineage>
        <taxon>unclassified sequences</taxon>
        <taxon>metagenomes</taxon>
        <taxon>ecological metagenomes</taxon>
    </lineage>
</organism>
<dbReference type="InterPro" id="IPR003265">
    <property type="entry name" value="HhH-GPD_domain"/>
</dbReference>
<dbReference type="GO" id="GO:0046872">
    <property type="term" value="F:metal ion binding"/>
    <property type="evidence" value="ECO:0007669"/>
    <property type="project" value="UniProtKB-KW"/>
</dbReference>
<evidence type="ECO:0000313" key="11">
    <source>
        <dbReference type="EMBL" id="EQD34904.1"/>
    </source>
</evidence>
<proteinExistence type="inferred from homology"/>
<keyword evidence="8" id="KW-0234">DNA repair</keyword>
<evidence type="ECO:0000256" key="9">
    <source>
        <dbReference type="ARBA" id="ARBA00023295"/>
    </source>
</evidence>
<name>T1A1G3_9ZZZZ</name>